<reference evidence="2" key="1">
    <citation type="journal article" date="2015" name="Nature">
        <title>Complex archaea that bridge the gap between prokaryotes and eukaryotes.</title>
        <authorList>
            <person name="Spang A."/>
            <person name="Saw J.H."/>
            <person name="Jorgensen S.L."/>
            <person name="Zaremba-Niedzwiedzka K."/>
            <person name="Martijn J."/>
            <person name="Lind A.E."/>
            <person name="van Eijk R."/>
            <person name="Schleper C."/>
            <person name="Guy L."/>
            <person name="Ettema T.J."/>
        </authorList>
    </citation>
    <scope>NUCLEOTIDE SEQUENCE</scope>
</reference>
<dbReference type="GO" id="GO:0046872">
    <property type="term" value="F:metal ion binding"/>
    <property type="evidence" value="ECO:0007669"/>
    <property type="project" value="UniProtKB-KW"/>
</dbReference>
<dbReference type="GO" id="GO:0051539">
    <property type="term" value="F:4 iron, 4 sulfur cluster binding"/>
    <property type="evidence" value="ECO:0007669"/>
    <property type="project" value="UniProtKB-KW"/>
</dbReference>
<protein>
    <recommendedName>
        <fullName evidence="1">MTTase N-terminal domain-containing protein</fullName>
    </recommendedName>
</protein>
<dbReference type="InterPro" id="IPR038135">
    <property type="entry name" value="Methylthiotransferase_N_sf"/>
</dbReference>
<comment type="caution">
    <text evidence="2">The sequence shown here is derived from an EMBL/GenBank/DDBJ whole genome shotgun (WGS) entry which is preliminary data.</text>
</comment>
<name>A0A0F9EWC2_9ZZZZ</name>
<dbReference type="InterPro" id="IPR013848">
    <property type="entry name" value="Methylthiotransferase_N"/>
</dbReference>
<feature type="non-terminal residue" evidence="2">
    <location>
        <position position="101"/>
    </location>
</feature>
<dbReference type="PANTHER" id="PTHR43020:SF2">
    <property type="entry name" value="MITOCHONDRIAL TRNA METHYLTHIOTRANSFERASE CDK5RAP1"/>
    <property type="match status" value="1"/>
</dbReference>
<evidence type="ECO:0000259" key="1">
    <source>
        <dbReference type="PROSITE" id="PS51449"/>
    </source>
</evidence>
<dbReference type="Pfam" id="PF00919">
    <property type="entry name" value="UPF0004"/>
    <property type="match status" value="1"/>
</dbReference>
<dbReference type="AlphaFoldDB" id="A0A0F9EWC2"/>
<sequence>MLSQVLLDILTYVITGVARYITECYKEIMKKYFIFTYGCQMNKSDSERIASFLEEHKYKPVLNYNKADLIIVNMCSVRQSAVDRIYGLDLKFQKLKKKLKK</sequence>
<dbReference type="EMBL" id="LAZR01023489">
    <property type="protein sequence ID" value="KKL78339.1"/>
    <property type="molecule type" value="Genomic_DNA"/>
</dbReference>
<organism evidence="2">
    <name type="scientific">marine sediment metagenome</name>
    <dbReference type="NCBI Taxonomy" id="412755"/>
    <lineage>
        <taxon>unclassified sequences</taxon>
        <taxon>metagenomes</taxon>
        <taxon>ecological metagenomes</taxon>
    </lineage>
</organism>
<accession>A0A0F9EWC2</accession>
<feature type="domain" description="MTTase N-terminal" evidence="1">
    <location>
        <begin position="30"/>
        <end position="101"/>
    </location>
</feature>
<dbReference type="GO" id="GO:0005829">
    <property type="term" value="C:cytosol"/>
    <property type="evidence" value="ECO:0007669"/>
    <property type="project" value="TreeGrafter"/>
</dbReference>
<evidence type="ECO:0000313" key="2">
    <source>
        <dbReference type="EMBL" id="KKL78339.1"/>
    </source>
</evidence>
<dbReference type="GO" id="GO:0035597">
    <property type="term" value="F:tRNA-2-methylthio-N(6)-dimethylallyladenosine(37) synthase activity"/>
    <property type="evidence" value="ECO:0007669"/>
    <property type="project" value="TreeGrafter"/>
</dbReference>
<dbReference type="PROSITE" id="PS51449">
    <property type="entry name" value="MTTASE_N"/>
    <property type="match status" value="1"/>
</dbReference>
<dbReference type="Gene3D" id="3.40.50.12160">
    <property type="entry name" value="Methylthiotransferase, N-terminal domain"/>
    <property type="match status" value="1"/>
</dbReference>
<proteinExistence type="predicted"/>
<gene>
    <name evidence="2" type="ORF">LCGC14_2025810</name>
</gene>
<dbReference type="PANTHER" id="PTHR43020">
    <property type="entry name" value="CDK5 REGULATORY SUBUNIT-ASSOCIATED PROTEIN 1"/>
    <property type="match status" value="1"/>
</dbReference>